<dbReference type="AlphaFoldDB" id="A0A9I9D186"/>
<reference evidence="2" key="1">
    <citation type="submission" date="2023-03" db="UniProtKB">
        <authorList>
            <consortium name="EnsemblPlants"/>
        </authorList>
    </citation>
    <scope>IDENTIFICATION</scope>
</reference>
<evidence type="ECO:0000256" key="1">
    <source>
        <dbReference type="SAM" id="MobiDB-lite"/>
    </source>
</evidence>
<sequence>MSSEEEAQLNDEASTEKEVELPDVLHNVIVEPMNATFKEVLLENVVMKDQITSLNTQVEGLEAKDSSFNFTVT</sequence>
<proteinExistence type="predicted"/>
<accession>A0A9I9D186</accession>
<dbReference type="Gramene" id="MELO3C011678.2.1">
    <property type="protein sequence ID" value="MELO3C011678.2.1"/>
    <property type="gene ID" value="MELO3C011678.2"/>
</dbReference>
<name>A0A9I9D186_CUCME</name>
<protein>
    <submittedName>
        <fullName evidence="2">Uncharacterized protein</fullName>
    </submittedName>
</protein>
<evidence type="ECO:0000313" key="2">
    <source>
        <dbReference type="EnsemblPlants" id="MELO3C011678.2.1"/>
    </source>
</evidence>
<organism evidence="2">
    <name type="scientific">Cucumis melo</name>
    <name type="common">Muskmelon</name>
    <dbReference type="NCBI Taxonomy" id="3656"/>
    <lineage>
        <taxon>Eukaryota</taxon>
        <taxon>Viridiplantae</taxon>
        <taxon>Streptophyta</taxon>
        <taxon>Embryophyta</taxon>
        <taxon>Tracheophyta</taxon>
        <taxon>Spermatophyta</taxon>
        <taxon>Magnoliopsida</taxon>
        <taxon>eudicotyledons</taxon>
        <taxon>Gunneridae</taxon>
        <taxon>Pentapetalae</taxon>
        <taxon>rosids</taxon>
        <taxon>fabids</taxon>
        <taxon>Cucurbitales</taxon>
        <taxon>Cucurbitaceae</taxon>
        <taxon>Benincaseae</taxon>
        <taxon>Cucumis</taxon>
    </lineage>
</organism>
<feature type="region of interest" description="Disordered" evidence="1">
    <location>
        <begin position="1"/>
        <end position="20"/>
    </location>
</feature>
<dbReference type="EnsemblPlants" id="MELO3C011678.2.1">
    <property type="protein sequence ID" value="MELO3C011678.2.1"/>
    <property type="gene ID" value="MELO3C011678.2"/>
</dbReference>